<reference evidence="2 3" key="1">
    <citation type="journal article" date="2024" name="Plant J.">
        <title>Genome sequences and population genomics reveal climatic adaptation and genomic divergence between two closely related sweetgum species.</title>
        <authorList>
            <person name="Xu W.Q."/>
            <person name="Ren C.Q."/>
            <person name="Zhang X.Y."/>
            <person name="Comes H.P."/>
            <person name="Liu X.H."/>
            <person name="Li Y.G."/>
            <person name="Kettle C.J."/>
            <person name="Jalonen R."/>
            <person name="Gaisberger H."/>
            <person name="Ma Y.Z."/>
            <person name="Qiu Y.X."/>
        </authorList>
    </citation>
    <scope>NUCLEOTIDE SEQUENCE [LARGE SCALE GENOMIC DNA]</scope>
    <source>
        <strain evidence="2">Hangzhou</strain>
    </source>
</reference>
<feature type="compositionally biased region" description="Polar residues" evidence="1">
    <location>
        <begin position="98"/>
        <end position="109"/>
    </location>
</feature>
<feature type="region of interest" description="Disordered" evidence="1">
    <location>
        <begin position="1"/>
        <end position="57"/>
    </location>
</feature>
<feature type="region of interest" description="Disordered" evidence="1">
    <location>
        <begin position="215"/>
        <end position="246"/>
    </location>
</feature>
<dbReference type="InterPro" id="IPR044678">
    <property type="entry name" value="COR27/28"/>
</dbReference>
<dbReference type="Proteomes" id="UP001415857">
    <property type="component" value="Unassembled WGS sequence"/>
</dbReference>
<evidence type="ECO:0000313" key="3">
    <source>
        <dbReference type="Proteomes" id="UP001415857"/>
    </source>
</evidence>
<dbReference type="AlphaFoldDB" id="A0AAP0X292"/>
<sequence>MGENLRQNIPSPSPDLEAMEGCRSELTRANSEDSSASKDNSSKHFSHRNGIATSGQSTDWTDEKHSLYLDSLEASFVNQLHHSMGFLASHSQEKMWDPNSSRKQPAKTRNSSDEFTVLRGGCWQKLKFERNQSLLNSAADSHVILKNPWVRHFRSASKLHAVTSPDLREESNSERIHLSGKRNFSRGLAKISEQRPVCHLYHQDSVGSIAEVSDQNFEDESHGDKPSSSSIEKRLKTDAADDSSKDQVMDRIDSMLPICFSSITLKSFCLMESLTSIGLSGHVVWAAILAGANREHFDGDLQCAYGV</sequence>
<feature type="region of interest" description="Disordered" evidence="1">
    <location>
        <begin position="92"/>
        <end position="111"/>
    </location>
</feature>
<protein>
    <submittedName>
        <fullName evidence="2">Uncharacterized protein</fullName>
    </submittedName>
</protein>
<dbReference type="EMBL" id="JBBPBK010000004">
    <property type="protein sequence ID" value="KAK9287557.1"/>
    <property type="molecule type" value="Genomic_DNA"/>
</dbReference>
<dbReference type="PANTHER" id="PTHR33676:SF17">
    <property type="entry name" value="COLD-REGULATED PROTEIN 28"/>
    <property type="match status" value="1"/>
</dbReference>
<evidence type="ECO:0000313" key="2">
    <source>
        <dbReference type="EMBL" id="KAK9287557.1"/>
    </source>
</evidence>
<gene>
    <name evidence="2" type="ORF">L1049_015978</name>
</gene>
<evidence type="ECO:0000256" key="1">
    <source>
        <dbReference type="SAM" id="MobiDB-lite"/>
    </source>
</evidence>
<accession>A0AAP0X292</accession>
<organism evidence="2 3">
    <name type="scientific">Liquidambar formosana</name>
    <name type="common">Formosan gum</name>
    <dbReference type="NCBI Taxonomy" id="63359"/>
    <lineage>
        <taxon>Eukaryota</taxon>
        <taxon>Viridiplantae</taxon>
        <taxon>Streptophyta</taxon>
        <taxon>Embryophyta</taxon>
        <taxon>Tracheophyta</taxon>
        <taxon>Spermatophyta</taxon>
        <taxon>Magnoliopsida</taxon>
        <taxon>eudicotyledons</taxon>
        <taxon>Gunneridae</taxon>
        <taxon>Pentapetalae</taxon>
        <taxon>Saxifragales</taxon>
        <taxon>Altingiaceae</taxon>
        <taxon>Liquidambar</taxon>
    </lineage>
</organism>
<feature type="compositionally biased region" description="Basic and acidic residues" evidence="1">
    <location>
        <begin position="219"/>
        <end position="246"/>
    </location>
</feature>
<dbReference type="GO" id="GO:0042752">
    <property type="term" value="P:regulation of circadian rhythm"/>
    <property type="evidence" value="ECO:0007669"/>
    <property type="project" value="InterPro"/>
</dbReference>
<comment type="caution">
    <text evidence="2">The sequence shown here is derived from an EMBL/GenBank/DDBJ whole genome shotgun (WGS) entry which is preliminary data.</text>
</comment>
<name>A0AAP0X292_LIQFO</name>
<feature type="compositionally biased region" description="Polar residues" evidence="1">
    <location>
        <begin position="1"/>
        <end position="10"/>
    </location>
</feature>
<dbReference type="PANTHER" id="PTHR33676">
    <property type="entry name" value="COLD REGULATED PROTEIN 27"/>
    <property type="match status" value="1"/>
</dbReference>
<proteinExistence type="predicted"/>
<keyword evidence="3" id="KW-1185">Reference proteome</keyword>
<dbReference type="GO" id="GO:0009409">
    <property type="term" value="P:response to cold"/>
    <property type="evidence" value="ECO:0007669"/>
    <property type="project" value="InterPro"/>
</dbReference>